<evidence type="ECO:0000313" key="3">
    <source>
        <dbReference type="EMBL" id="KAF5316558.1"/>
    </source>
</evidence>
<feature type="coiled-coil region" evidence="1">
    <location>
        <begin position="507"/>
        <end position="541"/>
    </location>
</feature>
<keyword evidence="4" id="KW-1185">Reference proteome</keyword>
<accession>A0A8H5EYC7</accession>
<feature type="region of interest" description="Disordered" evidence="2">
    <location>
        <begin position="858"/>
        <end position="926"/>
    </location>
</feature>
<dbReference type="Gene3D" id="3.40.50.720">
    <property type="entry name" value="NAD(P)-binding Rossmann-like Domain"/>
    <property type="match status" value="1"/>
</dbReference>
<name>A0A8H5EYC7_9AGAR</name>
<comment type="caution">
    <text evidence="3">The sequence shown here is derived from an EMBL/GenBank/DDBJ whole genome shotgun (WGS) entry which is preliminary data.</text>
</comment>
<organism evidence="3 4">
    <name type="scientific">Psilocybe cf. subviscida</name>
    <dbReference type="NCBI Taxonomy" id="2480587"/>
    <lineage>
        <taxon>Eukaryota</taxon>
        <taxon>Fungi</taxon>
        <taxon>Dikarya</taxon>
        <taxon>Basidiomycota</taxon>
        <taxon>Agaricomycotina</taxon>
        <taxon>Agaricomycetes</taxon>
        <taxon>Agaricomycetidae</taxon>
        <taxon>Agaricales</taxon>
        <taxon>Agaricineae</taxon>
        <taxon>Strophariaceae</taxon>
        <taxon>Psilocybe</taxon>
    </lineage>
</organism>
<evidence type="ECO:0000256" key="1">
    <source>
        <dbReference type="SAM" id="Coils"/>
    </source>
</evidence>
<dbReference type="OrthoDB" id="3271284at2759"/>
<dbReference type="AlphaFoldDB" id="A0A8H5EYC7"/>
<dbReference type="EMBL" id="JAACJJ010000042">
    <property type="protein sequence ID" value="KAF5316558.1"/>
    <property type="molecule type" value="Genomic_DNA"/>
</dbReference>
<feature type="compositionally biased region" description="Low complexity" evidence="2">
    <location>
        <begin position="638"/>
        <end position="649"/>
    </location>
</feature>
<feature type="compositionally biased region" description="Polar residues" evidence="2">
    <location>
        <begin position="141"/>
        <end position="152"/>
    </location>
</feature>
<sequence>MFLSKGLTEQGLASLGYDDVIVFRPGFLVGTDRKDSRIAETIFTKITGVLSHVSSSVEIKVATLGRALCAVGEVGSKNLPSFVHPTKVGTEKDSYIVIGNADAHNVRTASRASTLLNRPQIVPMGPRTRQSSMRTSRTFSDHGTANTLNSLDLSEFGVRRVSSPAPAHSGTPSPAPAMRTLSPAPLAFHHPENPPASPMSSTFSFSPAPTRKSLPVVSEPTVEEDSEPESPFQPLPDSPLAEESEEEHDAPISPVQEEPESPLPSVEPDLEPEPQHQTVGEEAPVIAVQTTAVPVPNDSEYPESPVESAPAYFEEQAPRVSTSSHQPQAPKVIAAPVSQPKLIPPPAIKFDTTPVEWKGLPLDAAVWTVDSVELQMIVSRAIRSSAKESFIRILTLENFDTVLPAELARLDVAKAMAQSKYRFLVHRRNMQFQALNSSALGQQKDGDDGVSVVARLAGQLSDTISECEKHLEEVININDQIAQINKLIDVHWGGALAIALRKLNGSYARRTTELTGARERIKQLEGELEDAWKEAEKMAGELDDYEAAIAADDTEARIEVAEVVSVPRPPSGTLNRRISTPMSPTLVAFTPLPAAGPSGAVSPISPISLSSSPETHFPFPPPVYMKAKETEAEDVPDSVSVRSTHSTRSAKSGRSNRSGWTVESNHTSSVHAARKRSLRTSQASLRLQIGGKKFGSSKTPEDQPPVPELPLQFSSFSSRGHASTANASSVFLHSESMLHGTASTPGLRRQQSLDSVCTGATAGRVGIRMPPPNPDAYRRAAADDLYIRLKSQNPNASEIQLVPRTPVPAPTFATAISGAYPPATSPAAGQHRKVGSIGRLGNLKATSSKIPSMWMNADAIKPPPPQLKPLTTGDLSIVSSSDHSTDSRPQTSVSAPVGILASSSGLGTDPPAVSRQTSLRNSTYNKIRGLTKRYSVSLPMFNAKAASTSKTPSQTQPRQSG</sequence>
<protein>
    <submittedName>
        <fullName evidence="3">Uncharacterized protein</fullName>
    </submittedName>
</protein>
<feature type="compositionally biased region" description="Low complexity" evidence="2">
    <location>
        <begin position="868"/>
        <end position="882"/>
    </location>
</feature>
<evidence type="ECO:0000256" key="2">
    <source>
        <dbReference type="SAM" id="MobiDB-lite"/>
    </source>
</evidence>
<feature type="compositionally biased region" description="Polar residues" evidence="2">
    <location>
        <begin position="650"/>
        <end position="670"/>
    </location>
</feature>
<keyword evidence="1" id="KW-0175">Coiled coil</keyword>
<feature type="region of interest" description="Disordered" evidence="2">
    <location>
        <begin position="629"/>
        <end position="720"/>
    </location>
</feature>
<reference evidence="3 4" key="1">
    <citation type="journal article" date="2020" name="ISME J.">
        <title>Uncovering the hidden diversity of litter-decomposition mechanisms in mushroom-forming fungi.</title>
        <authorList>
            <person name="Floudas D."/>
            <person name="Bentzer J."/>
            <person name="Ahren D."/>
            <person name="Johansson T."/>
            <person name="Persson P."/>
            <person name="Tunlid A."/>
        </authorList>
    </citation>
    <scope>NUCLEOTIDE SEQUENCE [LARGE SCALE GENOMIC DNA]</scope>
    <source>
        <strain evidence="3 4">CBS 101986</strain>
    </source>
</reference>
<evidence type="ECO:0000313" key="4">
    <source>
        <dbReference type="Proteomes" id="UP000567179"/>
    </source>
</evidence>
<feature type="compositionally biased region" description="Low complexity" evidence="2">
    <location>
        <begin position="127"/>
        <end position="138"/>
    </location>
</feature>
<proteinExistence type="predicted"/>
<feature type="compositionally biased region" description="Polar residues" evidence="2">
    <location>
        <begin position="914"/>
        <end position="925"/>
    </location>
</feature>
<gene>
    <name evidence="3" type="ORF">D9619_006289</name>
</gene>
<feature type="compositionally biased region" description="Polar residues" evidence="2">
    <location>
        <begin position="198"/>
        <end position="207"/>
    </location>
</feature>
<feature type="region of interest" description="Disordered" evidence="2">
    <location>
        <begin position="121"/>
        <end position="284"/>
    </location>
</feature>
<dbReference type="Proteomes" id="UP000567179">
    <property type="component" value="Unassembled WGS sequence"/>
</dbReference>